<keyword evidence="1" id="KW-0732">Signal</keyword>
<evidence type="ECO:0000313" key="3">
    <source>
        <dbReference type="Proteomes" id="UP000269721"/>
    </source>
</evidence>
<dbReference type="Gene3D" id="2.160.20.10">
    <property type="entry name" value="Single-stranded right-handed beta-helix, Pectin lyase-like"/>
    <property type="match status" value="1"/>
</dbReference>
<feature type="chain" id="PRO_5020478174" description="Pectin lyase fold/virulence factor" evidence="1">
    <location>
        <begin position="22"/>
        <end position="117"/>
    </location>
</feature>
<evidence type="ECO:0008006" key="4">
    <source>
        <dbReference type="Google" id="ProtNLM"/>
    </source>
</evidence>
<gene>
    <name evidence="2" type="ORF">BDK51DRAFT_28088</name>
</gene>
<dbReference type="InterPro" id="IPR011050">
    <property type="entry name" value="Pectin_lyase_fold/virulence"/>
</dbReference>
<reference evidence="3" key="1">
    <citation type="journal article" date="2018" name="Nat. Microbiol.">
        <title>Leveraging single-cell genomics to expand the fungal tree of life.</title>
        <authorList>
            <person name="Ahrendt S.R."/>
            <person name="Quandt C.A."/>
            <person name="Ciobanu D."/>
            <person name="Clum A."/>
            <person name="Salamov A."/>
            <person name="Andreopoulos B."/>
            <person name="Cheng J.F."/>
            <person name="Woyke T."/>
            <person name="Pelin A."/>
            <person name="Henrissat B."/>
            <person name="Reynolds N.K."/>
            <person name="Benny G.L."/>
            <person name="Smith M.E."/>
            <person name="James T.Y."/>
            <person name="Grigoriev I.V."/>
        </authorList>
    </citation>
    <scope>NUCLEOTIDE SEQUENCE [LARGE SCALE GENOMIC DNA]</scope>
</reference>
<feature type="non-terminal residue" evidence="2">
    <location>
        <position position="117"/>
    </location>
</feature>
<sequence>MLTTLLKTAHLSLLCVGTSSAAPTGQQCIVAHTPGRDDFANVNAAFTTCNGGGTVVSSPIAATGLSNVDIVIDGTVTFPYNNANWNSQLPYWQIQGTNVHISGTGSVTTDGQLWWDN</sequence>
<dbReference type="EMBL" id="KZ996045">
    <property type="protein sequence ID" value="RKO89516.1"/>
    <property type="molecule type" value="Genomic_DNA"/>
</dbReference>
<evidence type="ECO:0000256" key="1">
    <source>
        <dbReference type="SAM" id="SignalP"/>
    </source>
</evidence>
<feature type="signal peptide" evidence="1">
    <location>
        <begin position="1"/>
        <end position="21"/>
    </location>
</feature>
<organism evidence="2 3">
    <name type="scientific">Blyttiomyces helicus</name>
    <dbReference type="NCBI Taxonomy" id="388810"/>
    <lineage>
        <taxon>Eukaryota</taxon>
        <taxon>Fungi</taxon>
        <taxon>Fungi incertae sedis</taxon>
        <taxon>Chytridiomycota</taxon>
        <taxon>Chytridiomycota incertae sedis</taxon>
        <taxon>Chytridiomycetes</taxon>
        <taxon>Chytridiomycetes incertae sedis</taxon>
        <taxon>Blyttiomyces</taxon>
    </lineage>
</organism>
<dbReference type="SUPFAM" id="SSF51126">
    <property type="entry name" value="Pectin lyase-like"/>
    <property type="match status" value="1"/>
</dbReference>
<keyword evidence="3" id="KW-1185">Reference proteome</keyword>
<name>A0A4P9WGD4_9FUNG</name>
<dbReference type="InterPro" id="IPR012334">
    <property type="entry name" value="Pectin_lyas_fold"/>
</dbReference>
<accession>A0A4P9WGD4</accession>
<dbReference type="Proteomes" id="UP000269721">
    <property type="component" value="Unassembled WGS sequence"/>
</dbReference>
<proteinExistence type="predicted"/>
<dbReference type="OrthoDB" id="187139at2759"/>
<evidence type="ECO:0000313" key="2">
    <source>
        <dbReference type="EMBL" id="RKO89516.1"/>
    </source>
</evidence>
<dbReference type="AlphaFoldDB" id="A0A4P9WGD4"/>
<protein>
    <recommendedName>
        <fullName evidence="4">Pectin lyase fold/virulence factor</fullName>
    </recommendedName>
</protein>